<reference evidence="3 6" key="2">
    <citation type="submission" date="2019-10" db="EMBL/GenBank/DDBJ databases">
        <title>Prolixibacter strains distinguished by the presence of nitrate reductase genes were adept at nitrate-dependent anaerobic corrosion of metallic iron and carbon steel.</title>
        <authorList>
            <person name="Iino T."/>
            <person name="Shono N."/>
            <person name="Ito K."/>
            <person name="Nakamura R."/>
            <person name="Sueoka K."/>
            <person name="Harayama S."/>
            <person name="Ohkuma M."/>
        </authorList>
    </citation>
    <scope>NUCLEOTIDE SEQUENCE [LARGE SCALE GENOMIC DNA]</scope>
    <source>
        <strain evidence="3 6">MIC1-1</strain>
    </source>
</reference>
<dbReference type="Proteomes" id="UP000240621">
    <property type="component" value="Unassembled WGS sequence"/>
</dbReference>
<feature type="domain" description="HNH nuclease" evidence="2">
    <location>
        <begin position="70"/>
        <end position="111"/>
    </location>
</feature>
<keyword evidence="6" id="KW-1185">Reference proteome</keyword>
<name>A0A2P8CKL6_9BACT</name>
<dbReference type="InterPro" id="IPR044925">
    <property type="entry name" value="His-Me_finger_sf"/>
</dbReference>
<dbReference type="Pfam" id="PF13392">
    <property type="entry name" value="HNH_3"/>
    <property type="match status" value="1"/>
</dbReference>
<accession>A0A2P8CKL6</accession>
<dbReference type="Gene3D" id="3.90.75.20">
    <property type="match status" value="1"/>
</dbReference>
<dbReference type="SUPFAM" id="SSF54060">
    <property type="entry name" value="His-Me finger endonucleases"/>
    <property type="match status" value="1"/>
</dbReference>
<evidence type="ECO:0000313" key="5">
    <source>
        <dbReference type="Proteomes" id="UP000240621"/>
    </source>
</evidence>
<gene>
    <name evidence="4" type="ORF">CLV93_101481</name>
    <name evidence="3" type="ORF">JCM18694_03860</name>
</gene>
<dbReference type="Proteomes" id="UP000396862">
    <property type="component" value="Unassembled WGS sequence"/>
</dbReference>
<dbReference type="OrthoDB" id="6631788at2"/>
<dbReference type="InterPro" id="IPR003615">
    <property type="entry name" value="HNH_nuc"/>
</dbReference>
<dbReference type="EMBL" id="BLAU01000001">
    <property type="protein sequence ID" value="GET20140.1"/>
    <property type="molecule type" value="Genomic_DNA"/>
</dbReference>
<evidence type="ECO:0000259" key="1">
    <source>
        <dbReference type="Pfam" id="PF07463"/>
    </source>
</evidence>
<feature type="domain" description="NUMOD4" evidence="1">
    <location>
        <begin position="8"/>
        <end position="47"/>
    </location>
</feature>
<evidence type="ECO:0000313" key="3">
    <source>
        <dbReference type="EMBL" id="GET20140.1"/>
    </source>
</evidence>
<dbReference type="RefSeq" id="WP_106540551.1">
    <property type="nucleotide sequence ID" value="NZ_BLAU01000001.1"/>
</dbReference>
<evidence type="ECO:0000313" key="4">
    <source>
        <dbReference type="EMBL" id="PSK85518.1"/>
    </source>
</evidence>
<reference evidence="4 5" key="1">
    <citation type="submission" date="2018-03" db="EMBL/GenBank/DDBJ databases">
        <title>Genomic Encyclopedia of Archaeal and Bacterial Type Strains, Phase II (KMG-II): from individual species to whole genera.</title>
        <authorList>
            <person name="Goeker M."/>
        </authorList>
    </citation>
    <scope>NUCLEOTIDE SEQUENCE [LARGE SCALE GENOMIC DNA]</scope>
    <source>
        <strain evidence="4 5">DSM 27267</strain>
    </source>
</reference>
<comment type="caution">
    <text evidence="4">The sequence shown here is derived from an EMBL/GenBank/DDBJ whole genome shotgun (WGS) entry which is preliminary data.</text>
</comment>
<sequence>MIKNYPGEKWKEINMDEGALRMRYAISSYGRIASFTESLKNDGELRKGGLIGGYPSLPLRPFGKPKTFYIHKLVGEYFLEETRDGKTHIIHLDYNKQNNHIDNLRWATKSEMIAHQQANPAVLEGREKKKARKTQKGHKLTSTQVLLIKKKIFDPNRKTRMKMIAKQFGISEMQLYRIKSGENWGHVKEDESRINEDKKGTEAQ</sequence>
<dbReference type="GO" id="GO:0016788">
    <property type="term" value="F:hydrolase activity, acting on ester bonds"/>
    <property type="evidence" value="ECO:0007669"/>
    <property type="project" value="InterPro"/>
</dbReference>
<evidence type="ECO:0000313" key="6">
    <source>
        <dbReference type="Proteomes" id="UP000396862"/>
    </source>
</evidence>
<evidence type="ECO:0000259" key="2">
    <source>
        <dbReference type="Pfam" id="PF13392"/>
    </source>
</evidence>
<dbReference type="Pfam" id="PF07463">
    <property type="entry name" value="NUMOD4"/>
    <property type="match status" value="1"/>
</dbReference>
<proteinExistence type="predicted"/>
<dbReference type="InterPro" id="IPR010902">
    <property type="entry name" value="NUMOD4"/>
</dbReference>
<protein>
    <submittedName>
        <fullName evidence="4">NUMOD4 motif-containing protein</fullName>
    </submittedName>
</protein>
<organism evidence="4 5">
    <name type="scientific">Prolixibacter denitrificans</name>
    <dbReference type="NCBI Taxonomy" id="1541063"/>
    <lineage>
        <taxon>Bacteria</taxon>
        <taxon>Pseudomonadati</taxon>
        <taxon>Bacteroidota</taxon>
        <taxon>Bacteroidia</taxon>
        <taxon>Marinilabiliales</taxon>
        <taxon>Prolixibacteraceae</taxon>
        <taxon>Prolixibacter</taxon>
    </lineage>
</organism>
<dbReference type="AlphaFoldDB" id="A0A2P8CKL6"/>
<dbReference type="EMBL" id="PYGC01000001">
    <property type="protein sequence ID" value="PSK85518.1"/>
    <property type="molecule type" value="Genomic_DNA"/>
</dbReference>